<dbReference type="Proteomes" id="UP001497497">
    <property type="component" value="Unassembled WGS sequence"/>
</dbReference>
<accession>A0AAV2H4Q1</accession>
<keyword evidence="1" id="KW-0812">Transmembrane</keyword>
<organism evidence="2 3">
    <name type="scientific">Lymnaea stagnalis</name>
    <name type="common">Great pond snail</name>
    <name type="synonym">Helix stagnalis</name>
    <dbReference type="NCBI Taxonomy" id="6523"/>
    <lineage>
        <taxon>Eukaryota</taxon>
        <taxon>Metazoa</taxon>
        <taxon>Spiralia</taxon>
        <taxon>Lophotrochozoa</taxon>
        <taxon>Mollusca</taxon>
        <taxon>Gastropoda</taxon>
        <taxon>Heterobranchia</taxon>
        <taxon>Euthyneura</taxon>
        <taxon>Panpulmonata</taxon>
        <taxon>Hygrophila</taxon>
        <taxon>Lymnaeoidea</taxon>
        <taxon>Lymnaeidae</taxon>
        <taxon>Lymnaea</taxon>
    </lineage>
</organism>
<sequence length="134" mass="14962">MLETGFICRATHILGWESDPVFYKPKPDGSNRNRIIWISSLASGSLFVIISIIVVCCTLKRKVLIKKTVGNASSDYGYLDVSPYTDASMRLEILQLLTLTGGQIQDLNSYSTLDNSMTGMKRMIYPNAIYNTID</sequence>
<dbReference type="EMBL" id="CAXITT010000032">
    <property type="protein sequence ID" value="CAL1528388.1"/>
    <property type="molecule type" value="Genomic_DNA"/>
</dbReference>
<dbReference type="AlphaFoldDB" id="A0AAV2H4Q1"/>
<evidence type="ECO:0000313" key="2">
    <source>
        <dbReference type="EMBL" id="CAL1528388.1"/>
    </source>
</evidence>
<gene>
    <name evidence="2" type="ORF">GSLYS_00002558001</name>
</gene>
<keyword evidence="3" id="KW-1185">Reference proteome</keyword>
<keyword evidence="1" id="KW-0472">Membrane</keyword>
<feature type="transmembrane region" description="Helical" evidence="1">
    <location>
        <begin position="35"/>
        <end position="59"/>
    </location>
</feature>
<reference evidence="2 3" key="1">
    <citation type="submission" date="2024-04" db="EMBL/GenBank/DDBJ databases">
        <authorList>
            <consortium name="Genoscope - CEA"/>
            <person name="William W."/>
        </authorList>
    </citation>
    <scope>NUCLEOTIDE SEQUENCE [LARGE SCALE GENOMIC DNA]</scope>
</reference>
<evidence type="ECO:0000313" key="3">
    <source>
        <dbReference type="Proteomes" id="UP001497497"/>
    </source>
</evidence>
<proteinExistence type="predicted"/>
<keyword evidence="1" id="KW-1133">Transmembrane helix</keyword>
<evidence type="ECO:0000256" key="1">
    <source>
        <dbReference type="SAM" id="Phobius"/>
    </source>
</evidence>
<name>A0AAV2H4Q1_LYMST</name>
<comment type="caution">
    <text evidence="2">The sequence shown here is derived from an EMBL/GenBank/DDBJ whole genome shotgun (WGS) entry which is preliminary data.</text>
</comment>
<protein>
    <submittedName>
        <fullName evidence="2">Uncharacterized protein</fullName>
    </submittedName>
</protein>